<evidence type="ECO:0000313" key="5">
    <source>
        <dbReference type="Proteomes" id="UP000321691"/>
    </source>
</evidence>
<gene>
    <name evidence="2" type="ORF">LSP04_16610</name>
    <name evidence="3" type="ORF">VC81_00670</name>
</gene>
<dbReference type="OrthoDB" id="2248033at2"/>
<keyword evidence="1" id="KW-1133">Transmembrane helix</keyword>
<evidence type="ECO:0000313" key="4">
    <source>
        <dbReference type="Proteomes" id="UP000033491"/>
    </source>
</evidence>
<evidence type="ECO:0000313" key="2">
    <source>
        <dbReference type="EMBL" id="GEO67242.1"/>
    </source>
</evidence>
<feature type="transmembrane region" description="Helical" evidence="1">
    <location>
        <begin position="21"/>
        <end position="39"/>
    </location>
</feature>
<dbReference type="EMBL" id="JZCR01000003">
    <property type="protein sequence ID" value="KJW13735.1"/>
    <property type="molecule type" value="Genomic_DNA"/>
</dbReference>
<dbReference type="Proteomes" id="UP000033491">
    <property type="component" value="Unassembled WGS sequence"/>
</dbReference>
<protein>
    <submittedName>
        <fullName evidence="2">ABC transporter permease</fullName>
    </submittedName>
</protein>
<comment type="caution">
    <text evidence="3">The sequence shown here is derived from an EMBL/GenBank/DDBJ whole genome shotgun (WGS) entry which is preliminary data.</text>
</comment>
<reference evidence="2 5" key="2">
    <citation type="submission" date="2019-07" db="EMBL/GenBank/DDBJ databases">
        <title>Whole genome shotgun sequence of Lactobacillus spicheri NBRC 107155.</title>
        <authorList>
            <person name="Hosoyama A."/>
            <person name="Uohara A."/>
            <person name="Ohji S."/>
            <person name="Ichikawa N."/>
        </authorList>
    </citation>
    <scope>NUCLEOTIDE SEQUENCE [LARGE SCALE GENOMIC DNA]</scope>
    <source>
        <strain evidence="2 5">NBRC 107155</strain>
    </source>
</reference>
<dbReference type="EMBL" id="BJZI01000024">
    <property type="protein sequence ID" value="GEO67242.1"/>
    <property type="molecule type" value="Genomic_DNA"/>
</dbReference>
<accession>A0A0F3RV01</accession>
<keyword evidence="1" id="KW-0812">Transmembrane</keyword>
<feature type="transmembrane region" description="Helical" evidence="1">
    <location>
        <begin position="90"/>
        <end position="119"/>
    </location>
</feature>
<feature type="transmembrane region" description="Helical" evidence="1">
    <location>
        <begin position="51"/>
        <end position="69"/>
    </location>
</feature>
<proteinExistence type="predicted"/>
<name>A0A0F3RV01_9LACO</name>
<reference evidence="3 4" key="1">
    <citation type="submission" date="2015-03" db="EMBL/GenBank/DDBJ databases">
        <authorList>
            <person name="Zheng J."/>
            <person name="Ganezle M."/>
        </authorList>
    </citation>
    <scope>NUCLEOTIDE SEQUENCE [LARGE SCALE GENOMIC DNA]</scope>
    <source>
        <strain evidence="3 4">LP38</strain>
    </source>
</reference>
<feature type="transmembrane region" description="Helical" evidence="1">
    <location>
        <begin position="188"/>
        <end position="205"/>
    </location>
</feature>
<dbReference type="AlphaFoldDB" id="A0A0F3RV01"/>
<feature type="transmembrane region" description="Helical" evidence="1">
    <location>
        <begin position="148"/>
        <end position="181"/>
    </location>
</feature>
<evidence type="ECO:0000313" key="3">
    <source>
        <dbReference type="EMBL" id="KJW13735.1"/>
    </source>
</evidence>
<organism evidence="3 4">
    <name type="scientific">Levilactobacillus spicheri</name>
    <dbReference type="NCBI Taxonomy" id="216463"/>
    <lineage>
        <taxon>Bacteria</taxon>
        <taxon>Bacillati</taxon>
        <taxon>Bacillota</taxon>
        <taxon>Bacilli</taxon>
        <taxon>Lactobacillales</taxon>
        <taxon>Lactobacillaceae</taxon>
        <taxon>Levilactobacillus</taxon>
    </lineage>
</organism>
<dbReference type="RefSeq" id="WP_045806227.1">
    <property type="nucleotide sequence ID" value="NZ_BJZI01000024.1"/>
</dbReference>
<keyword evidence="1" id="KW-0472">Membrane</keyword>
<keyword evidence="5" id="KW-1185">Reference proteome</keyword>
<evidence type="ECO:0000256" key="1">
    <source>
        <dbReference type="SAM" id="Phobius"/>
    </source>
</evidence>
<sequence>MTNFSATFKALWWPKFRIANWILGLYGLMVVASVGLTGFSEGWGKVDLANSTMGVGFGLGTVVFIWLAFHTEHDLTRDSYRLLPVTDTRLYLTSLLTSFVAFGYFVAVKALVMGLGFLAGHASDLHGVLVQVWQGGQAAMGERHFFEMVLYTTLFIVVLIVWMWVMITLIHLLTTALSAVLPNVQQRIVRFILAVVVIVALIWMGKWLLQLAGPIVSGVSNNAAIALSLGILTAVTAVMAAVNVYLLQHWVEARY</sequence>
<dbReference type="STRING" id="216463.VC81_00670"/>
<feature type="transmembrane region" description="Helical" evidence="1">
    <location>
        <begin position="225"/>
        <end position="247"/>
    </location>
</feature>
<dbReference type="Proteomes" id="UP000321691">
    <property type="component" value="Unassembled WGS sequence"/>
</dbReference>
<dbReference type="PATRIC" id="fig|216463.3.peg.1915"/>